<evidence type="ECO:0000313" key="8">
    <source>
        <dbReference type="EMBL" id="SDI64606.1"/>
    </source>
</evidence>
<evidence type="ECO:0000256" key="6">
    <source>
        <dbReference type="ARBA" id="ARBA00039970"/>
    </source>
</evidence>
<keyword evidence="3" id="KW-0963">Cytoplasm</keyword>
<dbReference type="OrthoDB" id="9773137at2"/>
<gene>
    <name evidence="8" type="ORF">SAMN05421846_11143</name>
</gene>
<dbReference type="Pfam" id="PF02562">
    <property type="entry name" value="PhoH"/>
    <property type="match status" value="1"/>
</dbReference>
<dbReference type="InterPro" id="IPR027417">
    <property type="entry name" value="P-loop_NTPase"/>
</dbReference>
<keyword evidence="9" id="KW-1185">Reference proteome</keyword>
<dbReference type="EMBL" id="FNDW01000011">
    <property type="protein sequence ID" value="SDI64606.1"/>
    <property type="molecule type" value="Genomic_DNA"/>
</dbReference>
<proteinExistence type="inferred from homology"/>
<evidence type="ECO:0000256" key="4">
    <source>
        <dbReference type="ARBA" id="ARBA00022741"/>
    </source>
</evidence>
<keyword evidence="4" id="KW-0547">Nucleotide-binding</keyword>
<evidence type="ECO:0000259" key="7">
    <source>
        <dbReference type="Pfam" id="PF02562"/>
    </source>
</evidence>
<dbReference type="STRING" id="311334.SAMN05421846_11143"/>
<sequence>MFELTYDLEDIDAKIFYGVNNQYFNLIKSTFPTLKITGRDHYIFALGNQEALDIFKQKLDDIVKFISKHNSIDLKDVENILNIKDENEKQLVFDQDIIVKGVNGKIIKAKTTNLKKLVKETEKKDMVFAIGPAGTGKTYTSVALAARALRDKAVKRIVLTRPAVEAGESLGFLPGDLKEKLDPYLQPLYDALRDMIPHEKLEGFIEKKVIEVAPLAFMRGRTLDDAFVILDEAQNTTHSQMKMFLTRMGMNAKFIITGDPSQVDLPPKQQSGLKEAMRILKDVKEIGFVHLNEEDVVRHPVVRKIILAYNDEEKKHRND</sequence>
<dbReference type="InterPro" id="IPR003714">
    <property type="entry name" value="PhoH"/>
</dbReference>
<protein>
    <recommendedName>
        <fullName evidence="6">PhoH-like protein</fullName>
    </recommendedName>
</protein>
<dbReference type="RefSeq" id="WP_089860214.1">
    <property type="nucleotide sequence ID" value="NZ_FNDW01000011.1"/>
</dbReference>
<comment type="subcellular location">
    <subcellularLocation>
        <location evidence="1">Cytoplasm</location>
    </subcellularLocation>
</comment>
<accession>A0A1G8M9G5</accession>
<dbReference type="PANTHER" id="PTHR30473">
    <property type="entry name" value="PROTEIN PHOH"/>
    <property type="match status" value="1"/>
</dbReference>
<dbReference type="GO" id="GO:0005524">
    <property type="term" value="F:ATP binding"/>
    <property type="evidence" value="ECO:0007669"/>
    <property type="project" value="UniProtKB-KW"/>
</dbReference>
<comment type="similarity">
    <text evidence="2">Belongs to the PhoH family.</text>
</comment>
<dbReference type="Proteomes" id="UP000198869">
    <property type="component" value="Unassembled WGS sequence"/>
</dbReference>
<evidence type="ECO:0000256" key="1">
    <source>
        <dbReference type="ARBA" id="ARBA00004496"/>
    </source>
</evidence>
<organism evidence="8 9">
    <name type="scientific">Chryseobacterium taeanense</name>
    <dbReference type="NCBI Taxonomy" id="311334"/>
    <lineage>
        <taxon>Bacteria</taxon>
        <taxon>Pseudomonadati</taxon>
        <taxon>Bacteroidota</taxon>
        <taxon>Flavobacteriia</taxon>
        <taxon>Flavobacteriales</taxon>
        <taxon>Weeksellaceae</taxon>
        <taxon>Chryseobacterium group</taxon>
        <taxon>Chryseobacterium</taxon>
    </lineage>
</organism>
<evidence type="ECO:0000313" key="9">
    <source>
        <dbReference type="Proteomes" id="UP000198869"/>
    </source>
</evidence>
<evidence type="ECO:0000256" key="3">
    <source>
        <dbReference type="ARBA" id="ARBA00022490"/>
    </source>
</evidence>
<dbReference type="AlphaFoldDB" id="A0A1G8M9G5"/>
<reference evidence="9" key="1">
    <citation type="submission" date="2016-10" db="EMBL/GenBank/DDBJ databases">
        <authorList>
            <person name="Varghese N."/>
            <person name="Submissions S."/>
        </authorList>
    </citation>
    <scope>NUCLEOTIDE SEQUENCE [LARGE SCALE GENOMIC DNA]</scope>
    <source>
        <strain evidence="9">DSM 17071</strain>
    </source>
</reference>
<dbReference type="FunFam" id="3.40.50.300:FF:000013">
    <property type="entry name" value="PhoH family ATPase"/>
    <property type="match status" value="1"/>
</dbReference>
<keyword evidence="5" id="KW-0067">ATP-binding</keyword>
<name>A0A1G8M9G5_9FLAO</name>
<evidence type="ECO:0000256" key="5">
    <source>
        <dbReference type="ARBA" id="ARBA00022840"/>
    </source>
</evidence>
<dbReference type="InterPro" id="IPR051451">
    <property type="entry name" value="PhoH2-like"/>
</dbReference>
<dbReference type="GO" id="GO:0005829">
    <property type="term" value="C:cytosol"/>
    <property type="evidence" value="ECO:0007669"/>
    <property type="project" value="TreeGrafter"/>
</dbReference>
<dbReference type="PANTHER" id="PTHR30473:SF1">
    <property type="entry name" value="PHOH-LIKE PROTEIN"/>
    <property type="match status" value="1"/>
</dbReference>
<dbReference type="Gene3D" id="3.40.50.300">
    <property type="entry name" value="P-loop containing nucleotide triphosphate hydrolases"/>
    <property type="match status" value="1"/>
</dbReference>
<feature type="domain" description="PhoH-like protein" evidence="7">
    <location>
        <begin position="107"/>
        <end position="310"/>
    </location>
</feature>
<evidence type="ECO:0000256" key="2">
    <source>
        <dbReference type="ARBA" id="ARBA00010393"/>
    </source>
</evidence>
<dbReference type="SUPFAM" id="SSF52540">
    <property type="entry name" value="P-loop containing nucleoside triphosphate hydrolases"/>
    <property type="match status" value="1"/>
</dbReference>